<comment type="caution">
    <text evidence="14">The sequence shown here is derived from an EMBL/GenBank/DDBJ whole genome shotgun (WGS) entry which is preliminary data.</text>
</comment>
<keyword evidence="3" id="KW-0479">Metal-binding</keyword>
<feature type="compositionally biased region" description="Low complexity" evidence="12">
    <location>
        <begin position="635"/>
        <end position="654"/>
    </location>
</feature>
<dbReference type="PANTHER" id="PTHR47257">
    <property type="entry name" value="PH-RESPONSE TRANSCRIPTION FACTOR PACC/RIM101"/>
    <property type="match status" value="1"/>
</dbReference>
<evidence type="ECO:0000256" key="6">
    <source>
        <dbReference type="ARBA" id="ARBA00022833"/>
    </source>
</evidence>
<evidence type="ECO:0000256" key="3">
    <source>
        <dbReference type="ARBA" id="ARBA00022723"/>
    </source>
</evidence>
<reference evidence="14 15" key="1">
    <citation type="journal article" date="2024" name="IMA Fungus">
        <title>IMA Genome - F19 : A genome assembly and annotation guide to empower mycologists, including annotated draft genome sequences of Ceratocystis pirilliformis, Diaporthe australafricana, Fusarium ophioides, Paecilomyces lecythidis, and Sporothrix stenoceras.</title>
        <authorList>
            <person name="Aylward J."/>
            <person name="Wilson A.M."/>
            <person name="Visagie C.M."/>
            <person name="Spraker J."/>
            <person name="Barnes I."/>
            <person name="Buitendag C."/>
            <person name="Ceriani C."/>
            <person name="Del Mar Angel L."/>
            <person name="du Plessis D."/>
            <person name="Fuchs T."/>
            <person name="Gasser K."/>
            <person name="Kramer D."/>
            <person name="Li W."/>
            <person name="Munsamy K."/>
            <person name="Piso A."/>
            <person name="Price J.L."/>
            <person name="Sonnekus B."/>
            <person name="Thomas C."/>
            <person name="van der Nest A."/>
            <person name="van Dijk A."/>
            <person name="van Heerden A."/>
            <person name="van Vuuren N."/>
            <person name="Yilmaz N."/>
            <person name="Duong T.A."/>
            <person name="van der Merwe N.A."/>
            <person name="Wingfield M.J."/>
            <person name="Wingfield B.D."/>
        </authorList>
    </citation>
    <scope>NUCLEOTIDE SEQUENCE [LARGE SCALE GENOMIC DNA]</scope>
    <source>
        <strain evidence="14 15">CMW 18167</strain>
    </source>
</reference>
<proteinExistence type="inferred from homology"/>
<keyword evidence="6" id="KW-0862">Zinc</keyword>
<feature type="compositionally biased region" description="Basic and acidic residues" evidence="12">
    <location>
        <begin position="532"/>
        <end position="541"/>
    </location>
</feature>
<feature type="region of interest" description="Disordered" evidence="12">
    <location>
        <begin position="223"/>
        <end position="243"/>
    </location>
</feature>
<evidence type="ECO:0000256" key="8">
    <source>
        <dbReference type="ARBA" id="ARBA00023242"/>
    </source>
</evidence>
<comment type="similarity">
    <text evidence="9">Belongs to the pacC/RIM101 family.</text>
</comment>
<evidence type="ECO:0000256" key="1">
    <source>
        <dbReference type="ARBA" id="ARBA00004123"/>
    </source>
</evidence>
<feature type="region of interest" description="Disordered" evidence="12">
    <location>
        <begin position="388"/>
        <end position="520"/>
    </location>
</feature>
<dbReference type="InterPro" id="IPR036236">
    <property type="entry name" value="Znf_C2H2_sf"/>
</dbReference>
<sequence>MSEHQDTSNPSAAVPAPVAQQPSATPQQQPAQQSQQQQQAPVDQSTANVAAQAQAQAQAAAAAAIGVSNAQNGNAAARSSSSGEDLACHWQGCSERCPTAEILYEHVCEKHVGRKSTNNLNLTCQWGSCRTTTVKRDHITSHIRVHVPLKPHKCEFCGKAFKRPQDLKKHVKTHADDSVLVRSPEPGSRNPDVVFGVPGNPKGFPTGGHYFEPAINAMPPQGYSHGAPQYYHSQQPPQPSNPSYGNVYYTLSQGPDAGHSYESKKRGYEALNEFFGDLKRRQFDPSSYAAVSQRLLNLHGLQLPLINPAVPEYQHVPAAVAVGSPAGGGYSPGGAMPSHGYHLPPMGNARTKNDLLNLDQFLEQMQTTIYDNDNNVAASGVGQPGAHYVQGNMSYRTTNSPPTQLPSSHATATTTSAPGMSSATAHSPSTGTPALTPPSSAQSYTPGRSPIHRVSPPGNETGSSMYPRLPSTTASDSMSAGYPSTTSAAPASTLGGIFDHDDRRRYGGNNLQRARPDSAQAMDVSMDDLARTPPAKEHRQPSPEGISSSLIDPALHRSSSPDAEAALRAAQAAQAAEAVSEDVEAKDRAEEQWVEHIRLIENLRKYISDRLERGDFDDSGKSTPTPHEGQMEGVESASAAETPAEAPAKTEPGASLYPTLRGLDDGDSKMTGDDN</sequence>
<keyword evidence="15" id="KW-1185">Reference proteome</keyword>
<feature type="compositionally biased region" description="Polar residues" evidence="12">
    <location>
        <begin position="391"/>
        <end position="406"/>
    </location>
</feature>
<dbReference type="PROSITE" id="PS00028">
    <property type="entry name" value="ZINC_FINGER_C2H2_1"/>
    <property type="match status" value="2"/>
</dbReference>
<evidence type="ECO:0000256" key="7">
    <source>
        <dbReference type="ARBA" id="ARBA00023159"/>
    </source>
</evidence>
<feature type="domain" description="C2H2-type" evidence="13">
    <location>
        <begin position="122"/>
        <end position="151"/>
    </location>
</feature>
<evidence type="ECO:0000256" key="10">
    <source>
        <dbReference type="ARBA" id="ARBA00039490"/>
    </source>
</evidence>
<keyword evidence="5 11" id="KW-0863">Zinc-finger</keyword>
<evidence type="ECO:0000256" key="9">
    <source>
        <dbReference type="ARBA" id="ARBA00038089"/>
    </source>
</evidence>
<feature type="region of interest" description="Disordered" evidence="12">
    <location>
        <begin position="532"/>
        <end position="569"/>
    </location>
</feature>
<feature type="region of interest" description="Disordered" evidence="12">
    <location>
        <begin position="1"/>
        <end position="51"/>
    </location>
</feature>
<dbReference type="PANTHER" id="PTHR47257:SF1">
    <property type="entry name" value="PH-RESPONSE TRANSCRIPTION FACTOR PACC_RIM101"/>
    <property type="match status" value="1"/>
</dbReference>
<dbReference type="EMBL" id="JAVDPF010000003">
    <property type="protein sequence ID" value="KAL1884964.1"/>
    <property type="molecule type" value="Genomic_DNA"/>
</dbReference>
<organism evidence="14 15">
    <name type="scientific">Paecilomyces lecythidis</name>
    <dbReference type="NCBI Taxonomy" id="3004212"/>
    <lineage>
        <taxon>Eukaryota</taxon>
        <taxon>Fungi</taxon>
        <taxon>Dikarya</taxon>
        <taxon>Ascomycota</taxon>
        <taxon>Pezizomycotina</taxon>
        <taxon>Eurotiomycetes</taxon>
        <taxon>Eurotiomycetidae</taxon>
        <taxon>Eurotiales</taxon>
        <taxon>Thermoascaceae</taxon>
        <taxon>Paecilomyces</taxon>
    </lineage>
</organism>
<feature type="compositionally biased region" description="Polar residues" evidence="12">
    <location>
        <begin position="458"/>
        <end position="490"/>
    </location>
</feature>
<evidence type="ECO:0000256" key="4">
    <source>
        <dbReference type="ARBA" id="ARBA00022737"/>
    </source>
</evidence>
<dbReference type="InterPro" id="IPR013087">
    <property type="entry name" value="Znf_C2H2_type"/>
</dbReference>
<dbReference type="Gene3D" id="3.30.160.60">
    <property type="entry name" value="Classic Zinc Finger"/>
    <property type="match status" value="2"/>
</dbReference>
<evidence type="ECO:0000256" key="2">
    <source>
        <dbReference type="ARBA" id="ARBA00022491"/>
    </source>
</evidence>
<evidence type="ECO:0000313" key="14">
    <source>
        <dbReference type="EMBL" id="KAL1884964.1"/>
    </source>
</evidence>
<dbReference type="SMART" id="SM00355">
    <property type="entry name" value="ZnF_C2H2"/>
    <property type="match status" value="3"/>
</dbReference>
<evidence type="ECO:0000256" key="5">
    <source>
        <dbReference type="ARBA" id="ARBA00022771"/>
    </source>
</evidence>
<evidence type="ECO:0000259" key="13">
    <source>
        <dbReference type="PROSITE" id="PS50157"/>
    </source>
</evidence>
<comment type="subcellular location">
    <subcellularLocation>
        <location evidence="1">Nucleus</location>
    </subcellularLocation>
</comment>
<dbReference type="InterPro" id="IPR050806">
    <property type="entry name" value="pacC/RIM101"/>
</dbReference>
<keyword evidence="8" id="KW-0539">Nucleus</keyword>
<evidence type="ECO:0000256" key="12">
    <source>
        <dbReference type="SAM" id="MobiDB-lite"/>
    </source>
</evidence>
<feature type="compositionally biased region" description="Low complexity" evidence="12">
    <location>
        <begin position="10"/>
        <end position="42"/>
    </location>
</feature>
<dbReference type="SUPFAM" id="SSF57667">
    <property type="entry name" value="beta-beta-alpha zinc fingers"/>
    <property type="match status" value="1"/>
</dbReference>
<keyword evidence="7" id="KW-0010">Activator</keyword>
<feature type="compositionally biased region" description="Basic and acidic residues" evidence="12">
    <location>
        <begin position="662"/>
        <end position="675"/>
    </location>
</feature>
<feature type="domain" description="C2H2-type" evidence="13">
    <location>
        <begin position="152"/>
        <end position="179"/>
    </location>
</feature>
<dbReference type="Proteomes" id="UP001583193">
    <property type="component" value="Unassembled WGS sequence"/>
</dbReference>
<evidence type="ECO:0000313" key="15">
    <source>
        <dbReference type="Proteomes" id="UP001583193"/>
    </source>
</evidence>
<keyword evidence="2" id="KW-0678">Repressor</keyword>
<accession>A0ABR3Y9J6</accession>
<gene>
    <name evidence="14" type="ORF">Plec18167_001621</name>
</gene>
<protein>
    <recommendedName>
        <fullName evidence="10">pH-response transcription factor pacC/RIM101</fullName>
    </recommendedName>
</protein>
<name>A0ABR3Y9J6_9EURO</name>
<feature type="compositionally biased region" description="Low complexity" evidence="12">
    <location>
        <begin position="407"/>
        <end position="417"/>
    </location>
</feature>
<feature type="region of interest" description="Disordered" evidence="12">
    <location>
        <begin position="613"/>
        <end position="675"/>
    </location>
</feature>
<feature type="compositionally biased region" description="Polar residues" evidence="12">
    <location>
        <begin position="418"/>
        <end position="446"/>
    </location>
</feature>
<evidence type="ECO:0000256" key="11">
    <source>
        <dbReference type="PROSITE-ProRule" id="PRU00042"/>
    </source>
</evidence>
<keyword evidence="4" id="KW-0677">Repeat</keyword>
<dbReference type="PROSITE" id="PS50157">
    <property type="entry name" value="ZINC_FINGER_C2H2_2"/>
    <property type="match status" value="2"/>
</dbReference>